<dbReference type="Proteomes" id="UP000625079">
    <property type="component" value="Unassembled WGS sequence"/>
</dbReference>
<keyword evidence="4" id="KW-0029">Amino-acid transport</keyword>
<comment type="similarity">
    <text evidence="1">Belongs to the leucine-binding protein family.</text>
</comment>
<dbReference type="InterPro" id="IPR028081">
    <property type="entry name" value="Leu-bd"/>
</dbReference>
<evidence type="ECO:0000313" key="8">
    <source>
        <dbReference type="EMBL" id="QOZ63323.1"/>
    </source>
</evidence>
<evidence type="ECO:0000256" key="3">
    <source>
        <dbReference type="ARBA" id="ARBA00022729"/>
    </source>
</evidence>
<dbReference type="AlphaFoldDB" id="A0A410VF28"/>
<evidence type="ECO:0000256" key="5">
    <source>
        <dbReference type="SAM" id="SignalP"/>
    </source>
</evidence>
<keyword evidence="9" id="KW-1185">Reference proteome</keyword>
<reference evidence="8 9" key="2">
    <citation type="submission" date="2018-06" db="EMBL/GenBank/DDBJ databases">
        <title>Comparative genomics of rhizobia nodulating Arachis hypogaea in China.</title>
        <authorList>
            <person name="Li Y."/>
        </authorList>
    </citation>
    <scope>NUCLEOTIDE SEQUENCE [LARGE SCALE GENOMIC DNA]</scope>
    <source>
        <strain evidence="8 9">CCBAU 51658</strain>
    </source>
</reference>
<dbReference type="Gene3D" id="3.40.50.2300">
    <property type="match status" value="2"/>
</dbReference>
<dbReference type="Proteomes" id="UP000593880">
    <property type="component" value="Chromosome"/>
</dbReference>
<feature type="domain" description="Leucine-binding protein" evidence="6">
    <location>
        <begin position="24"/>
        <end position="364"/>
    </location>
</feature>
<dbReference type="InterPro" id="IPR051010">
    <property type="entry name" value="BCAA_transport"/>
</dbReference>
<evidence type="ECO:0000256" key="4">
    <source>
        <dbReference type="ARBA" id="ARBA00022970"/>
    </source>
</evidence>
<reference evidence="7" key="1">
    <citation type="journal article" date="2014" name="Int. J. Syst. Evol. Microbiol.">
        <title>Complete genome sequence of Corynebacterium casei LMG S-19264T (=DSM 44701T), isolated from a smear-ripened cheese.</title>
        <authorList>
            <consortium name="US DOE Joint Genome Institute (JGI-PGF)"/>
            <person name="Walter F."/>
            <person name="Albersmeier A."/>
            <person name="Kalinowski J."/>
            <person name="Ruckert C."/>
        </authorList>
    </citation>
    <scope>NUCLEOTIDE SEQUENCE</scope>
    <source>
        <strain evidence="7">CGMCC 1.15034</strain>
    </source>
</reference>
<dbReference type="InterPro" id="IPR028082">
    <property type="entry name" value="Peripla_BP_I"/>
</dbReference>
<sequence>MKSTLLACALLVFATATGVHAQAIKLADVAELSGGGATVGTNWKNGIDLAIEEINAKGGVLGRKLEVTHADSQSNPGVARAQVQKALDAEPYVLLGPGYSGSVKVTAPLAAEAGITQIMGGEAAELTQAGNKFLFRTSFGQQSSMPKVAKYIHDDMKAKTVAVVWVNNDFGKGGRDVIIKDLEARGTKVVADLSTEAGQADFAADVGKIKAANPDAVFIYLNEEESARILKELKRQGVTAPLMGETTLIGQKVIELAGDAANGARGHVGLTTDAPVDLIKGFRERFSKKYNYVPDHNGLKGYLAVYTVKATTEKMGKVDSKAFADTLHGLTIKAADEPGILMDVTFDQNGDIDRQSFLVEVVEGKQVVKQVLPKLK</sequence>
<keyword evidence="2" id="KW-0813">Transport</keyword>
<feature type="chain" id="PRO_5044601384" evidence="5">
    <location>
        <begin position="22"/>
        <end position="376"/>
    </location>
</feature>
<dbReference type="EMBL" id="BMHC01000025">
    <property type="protein sequence ID" value="GGI32553.1"/>
    <property type="molecule type" value="Genomic_DNA"/>
</dbReference>
<keyword evidence="3 5" id="KW-0732">Signal</keyword>
<name>A0A410VF28_9BRAD</name>
<dbReference type="InterPro" id="IPR000709">
    <property type="entry name" value="Leu_Ile_Val-bd"/>
</dbReference>
<dbReference type="GO" id="GO:0006865">
    <property type="term" value="P:amino acid transport"/>
    <property type="evidence" value="ECO:0007669"/>
    <property type="project" value="UniProtKB-KW"/>
</dbReference>
<evidence type="ECO:0000259" key="6">
    <source>
        <dbReference type="Pfam" id="PF13458"/>
    </source>
</evidence>
<dbReference type="PANTHER" id="PTHR30483">
    <property type="entry name" value="LEUCINE-SPECIFIC-BINDING PROTEIN"/>
    <property type="match status" value="1"/>
</dbReference>
<reference evidence="7" key="3">
    <citation type="submission" date="2022-12" db="EMBL/GenBank/DDBJ databases">
        <authorList>
            <person name="Sun Q."/>
            <person name="Zhou Y."/>
        </authorList>
    </citation>
    <scope>NUCLEOTIDE SEQUENCE</scope>
    <source>
        <strain evidence="7">CGMCC 1.15034</strain>
    </source>
</reference>
<evidence type="ECO:0000313" key="7">
    <source>
        <dbReference type="EMBL" id="GGI32553.1"/>
    </source>
</evidence>
<dbReference type="RefSeq" id="WP_128968906.1">
    <property type="nucleotide sequence ID" value="NZ_BMHC01000025.1"/>
</dbReference>
<dbReference type="PRINTS" id="PR00337">
    <property type="entry name" value="LEUILEVALBP"/>
</dbReference>
<evidence type="ECO:0000313" key="10">
    <source>
        <dbReference type="Proteomes" id="UP000625079"/>
    </source>
</evidence>
<dbReference type="EMBL" id="CP030057">
    <property type="protein sequence ID" value="QOZ63323.1"/>
    <property type="molecule type" value="Genomic_DNA"/>
</dbReference>
<organism evidence="7 10">
    <name type="scientific">Bradyrhizobium guangdongense</name>
    <dbReference type="NCBI Taxonomy" id="1325090"/>
    <lineage>
        <taxon>Bacteria</taxon>
        <taxon>Pseudomonadati</taxon>
        <taxon>Pseudomonadota</taxon>
        <taxon>Alphaproteobacteria</taxon>
        <taxon>Hyphomicrobiales</taxon>
        <taxon>Nitrobacteraceae</taxon>
        <taxon>Bradyrhizobium</taxon>
    </lineage>
</organism>
<dbReference type="SUPFAM" id="SSF53822">
    <property type="entry name" value="Periplasmic binding protein-like I"/>
    <property type="match status" value="1"/>
</dbReference>
<proteinExistence type="inferred from homology"/>
<accession>A0A410VF28</accession>
<dbReference type="Pfam" id="PF13458">
    <property type="entry name" value="Peripla_BP_6"/>
    <property type="match status" value="1"/>
</dbReference>
<dbReference type="OrthoDB" id="9768099at2"/>
<protein>
    <submittedName>
        <fullName evidence="7 8">ABC transporter substrate-binding protein</fullName>
    </submittedName>
</protein>
<evidence type="ECO:0000313" key="9">
    <source>
        <dbReference type="Proteomes" id="UP000593880"/>
    </source>
</evidence>
<feature type="signal peptide" evidence="5">
    <location>
        <begin position="1"/>
        <end position="21"/>
    </location>
</feature>
<dbReference type="PANTHER" id="PTHR30483:SF6">
    <property type="entry name" value="PERIPLASMIC BINDING PROTEIN OF ABC TRANSPORTER FOR NATURAL AMINO ACIDS"/>
    <property type="match status" value="1"/>
</dbReference>
<gene>
    <name evidence="7" type="ORF">GCM10010987_70000</name>
    <name evidence="8" type="ORF">XH86_34775</name>
</gene>
<evidence type="ECO:0000256" key="1">
    <source>
        <dbReference type="ARBA" id="ARBA00010062"/>
    </source>
</evidence>
<evidence type="ECO:0000256" key="2">
    <source>
        <dbReference type="ARBA" id="ARBA00022448"/>
    </source>
</evidence>